<feature type="domain" description="Transglycosylase SLT" evidence="2">
    <location>
        <begin position="68"/>
        <end position="125"/>
    </location>
</feature>
<dbReference type="SUPFAM" id="SSF53955">
    <property type="entry name" value="Lysozyme-like"/>
    <property type="match status" value="1"/>
</dbReference>
<proteinExistence type="inferred from homology"/>
<sequence length="225" mass="24694">MVAAEASQRTGVPVSVLRAISLTETGRRRGRAIRPWPWTVNMEGKGLWFESEREARTYVYKEYDRGARSFDVGCFQLNFKWHGAAFRSIDDMFDPLTNALYAARFLKSLHAEQGSWSRAAGAYHSRTPEYAGRYQARFDRFRNSLLAQDTNEIPAIPDIVGVANDDFPSSEGTDPDAMVGAVARVNRYPLLQTGGTSGLGSLVPLGNGGGASLFGAPPPLTEDDQ</sequence>
<comment type="caution">
    <text evidence="3">The sequence shown here is derived from an EMBL/GenBank/DDBJ whole genome shotgun (WGS) entry which is preliminary data.</text>
</comment>
<dbReference type="Proteomes" id="UP001209535">
    <property type="component" value="Unassembled WGS sequence"/>
</dbReference>
<gene>
    <name evidence="3" type="ORF">OEZ60_15840</name>
</gene>
<organism evidence="3 4">
    <name type="scientific">Albidovulum salinarum</name>
    <dbReference type="NCBI Taxonomy" id="2984153"/>
    <lineage>
        <taxon>Bacteria</taxon>
        <taxon>Pseudomonadati</taxon>
        <taxon>Pseudomonadota</taxon>
        <taxon>Alphaproteobacteria</taxon>
        <taxon>Rhodobacterales</taxon>
        <taxon>Paracoccaceae</taxon>
        <taxon>Albidovulum</taxon>
    </lineage>
</organism>
<dbReference type="Gene3D" id="1.10.530.10">
    <property type="match status" value="1"/>
</dbReference>
<dbReference type="Pfam" id="PF01464">
    <property type="entry name" value="SLT"/>
    <property type="match status" value="1"/>
</dbReference>
<protein>
    <submittedName>
        <fullName evidence="3">Transglycosylase SLT domain-containing protein</fullName>
    </submittedName>
</protein>
<evidence type="ECO:0000313" key="3">
    <source>
        <dbReference type="EMBL" id="MCU9849472.1"/>
    </source>
</evidence>
<name>A0ABT2X900_9RHOB</name>
<keyword evidence="4" id="KW-1185">Reference proteome</keyword>
<dbReference type="InterPro" id="IPR023346">
    <property type="entry name" value="Lysozyme-like_dom_sf"/>
</dbReference>
<evidence type="ECO:0000256" key="1">
    <source>
        <dbReference type="ARBA" id="ARBA00009387"/>
    </source>
</evidence>
<comment type="similarity">
    <text evidence="1">Belongs to the virb1 family.</text>
</comment>
<evidence type="ECO:0000259" key="2">
    <source>
        <dbReference type="Pfam" id="PF01464"/>
    </source>
</evidence>
<evidence type="ECO:0000313" key="4">
    <source>
        <dbReference type="Proteomes" id="UP001209535"/>
    </source>
</evidence>
<dbReference type="InterPro" id="IPR008258">
    <property type="entry name" value="Transglycosylase_SLT_dom_1"/>
</dbReference>
<reference evidence="3 4" key="1">
    <citation type="submission" date="2022-10" db="EMBL/GenBank/DDBJ databases">
        <title>Defluviimonas sp. nov., isolated from ocean surface sediments.</title>
        <authorList>
            <person name="He W."/>
            <person name="Wang L."/>
            <person name="Zhang D.-F."/>
        </authorList>
    </citation>
    <scope>NUCLEOTIDE SEQUENCE [LARGE SCALE GENOMIC DNA]</scope>
    <source>
        <strain evidence="3 4">WL0024</strain>
    </source>
</reference>
<dbReference type="EMBL" id="JAOVQO010000015">
    <property type="protein sequence ID" value="MCU9849472.1"/>
    <property type="molecule type" value="Genomic_DNA"/>
</dbReference>
<accession>A0ABT2X900</accession>